<dbReference type="Proteomes" id="UP000008143">
    <property type="component" value="Chromosome 4"/>
</dbReference>
<evidence type="ECO:0000256" key="3">
    <source>
        <dbReference type="ARBA" id="ARBA00022475"/>
    </source>
</evidence>
<dbReference type="KEGG" id="xtr:100486154"/>
<evidence type="ECO:0000256" key="4">
    <source>
        <dbReference type="ARBA" id="ARBA00022692"/>
    </source>
</evidence>
<protein>
    <submittedName>
        <fullName evidence="15 17">Interleukin-17 receptor C</fullName>
    </submittedName>
</protein>
<keyword evidence="9" id="KW-0325">Glycoprotein</keyword>
<dbReference type="GO" id="GO:0005886">
    <property type="term" value="C:plasma membrane"/>
    <property type="evidence" value="ECO:0007669"/>
    <property type="project" value="UniProtKB-SubCell"/>
</dbReference>
<dbReference type="InterPro" id="IPR027841">
    <property type="entry name" value="IL-17_rcpt_C/E_N"/>
</dbReference>
<sequence>MNQPTVILFLLALTLHYGFCTVTCTGNLSCRSSDMWCLPGDQYEPHSPVLIPTHMSSKTVFHCTSENNCIPCVVVKLEVSLTYLTEGMEKLEGEGCDGYDKDDDDEDDEDEEEEEDDEEEEASSDSRYLDTGLHSNDSFICANFFISLNGPHSSSCVMVEVRMPISSIPPSQHTGPVQVGELEYDCFRGHLSEDLIILAYTVPRFHNILQINHSMPGCSDLEDPNKVSPCYVPLMDIIHGKTNTSIGIVNGSRNNTFTLETTYGEQVHWTVRQILNGEERVIVLHEDIVPCMCFKVSWSNVLDALKNPACPFEEALQYEENIWKNSNLTLSLKNSKLLYTLEVWCPVVVEISLCWRNGHQADCHEIPGSKSNIKAQRITEEAKGLHSFQHSICVQVKYKNKTWHTNCTDNIRDFQSSVGKNTFLIAVSNSSHADASFCIVWRNTCLALNSTTLQELHGVTSLEMKILQEFNSGQCELVWRGNNKEVAYVCSLDKYMRKRWNLAWILCLTLLCCALFVLLLKRKRVKQWLKKMATDKPHDDVFQKRRVLILYSPDYPSYGSLVNALATSLQELSLTVMLDQWHRIQMCELGAISWFHQERSRIYKENGIIILLFSEGGKQIFNDGAHQNSQHRFRQDPYSTFGSILNCVCPDFQEGEAPGHYVVASFDLLPTDIPQIFHSVPVLSLPSQLTHLLKELAGKNKNKLGKNQLHRLSTNVSRNLQRSINEWQRNSQSPSISEHSDSHMLMPSTPNRSLSVEMHPLI</sequence>
<dbReference type="GO" id="GO:0030368">
    <property type="term" value="F:interleukin-17 receptor activity"/>
    <property type="evidence" value="ECO:0000318"/>
    <property type="project" value="GO_Central"/>
</dbReference>
<feature type="compositionally biased region" description="Polar residues" evidence="11">
    <location>
        <begin position="725"/>
        <end position="737"/>
    </location>
</feature>
<evidence type="ECO:0000313" key="17">
    <source>
        <dbReference type="RefSeq" id="XP_002941718.2"/>
    </source>
</evidence>
<dbReference type="Pfam" id="PF15037">
    <property type="entry name" value="IL17_R_N"/>
    <property type="match status" value="1"/>
</dbReference>
<evidence type="ECO:0000256" key="7">
    <source>
        <dbReference type="ARBA" id="ARBA00023136"/>
    </source>
</evidence>
<dbReference type="PANTHER" id="PTHR15583">
    <property type="entry name" value="INTERLEUKIN-17 RECEPTOR"/>
    <property type="match status" value="1"/>
</dbReference>
<proteinExistence type="predicted"/>
<dbReference type="Pfam" id="PF08357">
    <property type="entry name" value="SEFIR"/>
    <property type="match status" value="1"/>
</dbReference>
<feature type="compositionally biased region" description="Acidic residues" evidence="11">
    <location>
        <begin position="94"/>
        <end position="123"/>
    </location>
</feature>
<dbReference type="AlphaFoldDB" id="A0A6I8R4U2"/>
<evidence type="ECO:0000313" key="16">
    <source>
        <dbReference type="Proteomes" id="UP000008143"/>
    </source>
</evidence>
<evidence type="ECO:0000256" key="8">
    <source>
        <dbReference type="ARBA" id="ARBA00023170"/>
    </source>
</evidence>
<dbReference type="Bgee" id="ENSXETG00000031506">
    <property type="expression patterns" value="Expressed in mesonephros and 4 other cell types or tissues"/>
</dbReference>
<evidence type="ECO:0000313" key="15">
    <source>
        <dbReference type="Ensembl" id="ENSXETP00000076974"/>
    </source>
</evidence>
<dbReference type="GeneID" id="100486154"/>
<evidence type="ECO:0000313" key="18">
    <source>
        <dbReference type="Xenbase" id="XB-GENE-6462904"/>
    </source>
</evidence>
<reference evidence="15" key="2">
    <citation type="submission" date="2020-05" db="UniProtKB">
        <authorList>
            <consortium name="Ensembl"/>
        </authorList>
    </citation>
    <scope>IDENTIFICATION</scope>
</reference>
<reference evidence="17" key="3">
    <citation type="submission" date="2025-04" db="UniProtKB">
        <authorList>
            <consortium name="RefSeq"/>
        </authorList>
    </citation>
    <scope>IDENTIFICATION</scope>
    <source>
        <strain evidence="17">Nigerian</strain>
        <tissue evidence="17">Liver and blood</tissue>
    </source>
</reference>
<evidence type="ECO:0000256" key="11">
    <source>
        <dbReference type="SAM" id="MobiDB-lite"/>
    </source>
</evidence>
<evidence type="ECO:0000256" key="1">
    <source>
        <dbReference type="ARBA" id="ARBA00004162"/>
    </source>
</evidence>
<keyword evidence="16" id="KW-1185">Reference proteome</keyword>
<evidence type="ECO:0000256" key="6">
    <source>
        <dbReference type="ARBA" id="ARBA00022989"/>
    </source>
</evidence>
<feature type="region of interest" description="Disordered" evidence="11">
    <location>
        <begin position="93"/>
        <end position="129"/>
    </location>
</feature>
<dbReference type="InterPro" id="IPR039465">
    <property type="entry name" value="IL-17_rcpt-like"/>
</dbReference>
<dbReference type="GeneTree" id="ENSGT00730000111286"/>
<dbReference type="PROSITE" id="PS51534">
    <property type="entry name" value="SEFIR"/>
    <property type="match status" value="1"/>
</dbReference>
<dbReference type="Xenbase" id="XB-GENE-6462904">
    <property type="gene designation" value="il17rc"/>
</dbReference>
<evidence type="ECO:0000256" key="2">
    <source>
        <dbReference type="ARBA" id="ARBA00004479"/>
    </source>
</evidence>
<dbReference type="RefSeq" id="XP_002941718.2">
    <property type="nucleotide sequence ID" value="XM_002941672.4"/>
</dbReference>
<keyword evidence="6 12" id="KW-1133">Transmembrane helix</keyword>
<keyword evidence="7 12" id="KW-0472">Membrane</keyword>
<feature type="transmembrane region" description="Helical" evidence="12">
    <location>
        <begin position="500"/>
        <end position="520"/>
    </location>
</feature>
<keyword evidence="5 13" id="KW-0732">Signal</keyword>
<keyword evidence="4 12" id="KW-0812">Transmembrane</keyword>
<reference evidence="15" key="1">
    <citation type="journal article" date="2010" name="Science">
        <title>The genome of the Western clawed frog Xenopus tropicalis.</title>
        <authorList>
            <person name="Hellsten U."/>
            <person name="Harland R.M."/>
            <person name="Gilchrist M.J."/>
            <person name="Hendrix D."/>
            <person name="Jurka J."/>
            <person name="Kapitonov V."/>
            <person name="Ovcharenko I."/>
            <person name="Putnam N.H."/>
            <person name="Shu S."/>
            <person name="Taher L."/>
            <person name="Blitz I.L."/>
            <person name="Blumberg B."/>
            <person name="Dichmann D.S."/>
            <person name="Dubchak I."/>
            <person name="Amaya E."/>
            <person name="Detter J.C."/>
            <person name="Fletcher R."/>
            <person name="Gerhard D.S."/>
            <person name="Goodstein D."/>
            <person name="Graves T."/>
            <person name="Grigoriev I.V."/>
            <person name="Grimwood J."/>
            <person name="Kawashima T."/>
            <person name="Lindquist E."/>
            <person name="Lucas S.M."/>
            <person name="Mead P.E."/>
            <person name="Mitros T."/>
            <person name="Ogino H."/>
            <person name="Ohta Y."/>
            <person name="Poliakov A.V."/>
            <person name="Pollet N."/>
            <person name="Robert J."/>
            <person name="Salamov A."/>
            <person name="Sater A.K."/>
            <person name="Schmutz J."/>
            <person name="Terry A."/>
            <person name="Vize P.D."/>
            <person name="Warren W.C."/>
            <person name="Wells D."/>
            <person name="Wills A."/>
            <person name="Wilson R.K."/>
            <person name="Zimmerman L.B."/>
            <person name="Zorn A.M."/>
            <person name="Grainger R."/>
            <person name="Grammer T."/>
            <person name="Khokha M.K."/>
            <person name="Richardson P.M."/>
            <person name="Rokhsar D.S."/>
        </authorList>
    </citation>
    <scope>NUCLEOTIDE SEQUENCE [LARGE SCALE GENOMIC DNA]</scope>
    <source>
        <strain evidence="15">Nigerian</strain>
    </source>
</reference>
<name>A0A6I8R4U2_XENTR</name>
<evidence type="ECO:0000256" key="13">
    <source>
        <dbReference type="SAM" id="SignalP"/>
    </source>
</evidence>
<keyword evidence="8 17" id="KW-0675">Receptor</keyword>
<evidence type="ECO:0000256" key="5">
    <source>
        <dbReference type="ARBA" id="ARBA00022729"/>
    </source>
</evidence>
<feature type="chain" id="PRO_5044634033" evidence="13">
    <location>
        <begin position="21"/>
        <end position="762"/>
    </location>
</feature>
<feature type="region of interest" description="Disordered" evidence="11">
    <location>
        <begin position="725"/>
        <end position="762"/>
    </location>
</feature>
<keyword evidence="10" id="KW-0395">Inflammatory response</keyword>
<dbReference type="AGR" id="Xenbase:XB-GENE-6462904"/>
<dbReference type="GO" id="GO:0006954">
    <property type="term" value="P:inflammatory response"/>
    <property type="evidence" value="ECO:0007669"/>
    <property type="project" value="UniProtKB-KW"/>
</dbReference>
<evidence type="ECO:0000256" key="10">
    <source>
        <dbReference type="ARBA" id="ARBA00023198"/>
    </source>
</evidence>
<dbReference type="CTD" id="84818"/>
<accession>A0A6I8R4U2</accession>
<dbReference type="InterPro" id="IPR013568">
    <property type="entry name" value="SEFIR_dom"/>
</dbReference>
<comment type="subcellular location">
    <subcellularLocation>
        <location evidence="1">Cell membrane</location>
        <topology evidence="1">Single-pass membrane protein</topology>
    </subcellularLocation>
    <subcellularLocation>
        <location evidence="2">Membrane</location>
        <topology evidence="2">Single-pass type I membrane protein</topology>
    </subcellularLocation>
</comment>
<keyword evidence="3" id="KW-1003">Cell membrane</keyword>
<organism evidence="15">
    <name type="scientific">Xenopus tropicalis</name>
    <name type="common">Western clawed frog</name>
    <name type="synonym">Silurana tropicalis</name>
    <dbReference type="NCBI Taxonomy" id="8364"/>
    <lineage>
        <taxon>Eukaryota</taxon>
        <taxon>Metazoa</taxon>
        <taxon>Chordata</taxon>
        <taxon>Craniata</taxon>
        <taxon>Vertebrata</taxon>
        <taxon>Euteleostomi</taxon>
        <taxon>Amphibia</taxon>
        <taxon>Batrachia</taxon>
        <taxon>Anura</taxon>
        <taxon>Pipoidea</taxon>
        <taxon>Pipidae</taxon>
        <taxon>Xenopodinae</taxon>
        <taxon>Xenopus</taxon>
        <taxon>Silurana</taxon>
    </lineage>
</organism>
<dbReference type="FunFam" id="3.40.50.11530:FF:000009">
    <property type="entry name" value="Uncharacterized protein"/>
    <property type="match status" value="1"/>
</dbReference>
<dbReference type="OrthoDB" id="9949622at2759"/>
<evidence type="ECO:0000256" key="9">
    <source>
        <dbReference type="ARBA" id="ARBA00023180"/>
    </source>
</evidence>
<dbReference type="OMA" id="RTEEWMH"/>
<dbReference type="Gene3D" id="3.40.50.11530">
    <property type="match status" value="1"/>
</dbReference>
<evidence type="ECO:0000256" key="12">
    <source>
        <dbReference type="SAM" id="Phobius"/>
    </source>
</evidence>
<dbReference type="Ensembl" id="ENSXETT00000089730">
    <property type="protein sequence ID" value="ENSXETP00000076974"/>
    <property type="gene ID" value="ENSXETG00000031506"/>
</dbReference>
<feature type="domain" description="SEFIR" evidence="14">
    <location>
        <begin position="544"/>
        <end position="694"/>
    </location>
</feature>
<evidence type="ECO:0000259" key="14">
    <source>
        <dbReference type="PROSITE" id="PS51534"/>
    </source>
</evidence>
<feature type="signal peptide" evidence="13">
    <location>
        <begin position="1"/>
        <end position="20"/>
    </location>
</feature>
<gene>
    <name evidence="15 17 18" type="primary">il17rc</name>
</gene>
<dbReference type="PANTHER" id="PTHR15583:SF12">
    <property type="entry name" value="INTERLEUKIN-17 RECEPTOR C"/>
    <property type="match status" value="1"/>
</dbReference>